<feature type="chain" id="PRO_5005536331" description="MARVEL domain-containing protein" evidence="2">
    <location>
        <begin position="39"/>
        <end position="157"/>
    </location>
</feature>
<protein>
    <recommendedName>
        <fullName evidence="5">MARVEL domain-containing protein</fullName>
    </recommendedName>
</protein>
<accession>A0A0L0CDH5</accession>
<feature type="signal peptide" evidence="2">
    <location>
        <begin position="1"/>
        <end position="38"/>
    </location>
</feature>
<organism evidence="3 4">
    <name type="scientific">Lucilia cuprina</name>
    <name type="common">Green bottle fly</name>
    <name type="synonym">Australian sheep blowfly</name>
    <dbReference type="NCBI Taxonomy" id="7375"/>
    <lineage>
        <taxon>Eukaryota</taxon>
        <taxon>Metazoa</taxon>
        <taxon>Ecdysozoa</taxon>
        <taxon>Arthropoda</taxon>
        <taxon>Hexapoda</taxon>
        <taxon>Insecta</taxon>
        <taxon>Pterygota</taxon>
        <taxon>Neoptera</taxon>
        <taxon>Endopterygota</taxon>
        <taxon>Diptera</taxon>
        <taxon>Brachycera</taxon>
        <taxon>Muscomorpha</taxon>
        <taxon>Oestroidea</taxon>
        <taxon>Calliphoridae</taxon>
        <taxon>Luciliinae</taxon>
        <taxon>Lucilia</taxon>
    </lineage>
</organism>
<proteinExistence type="predicted"/>
<dbReference type="Proteomes" id="UP000037069">
    <property type="component" value="Unassembled WGS sequence"/>
</dbReference>
<evidence type="ECO:0000313" key="3">
    <source>
        <dbReference type="EMBL" id="KNC29524.1"/>
    </source>
</evidence>
<evidence type="ECO:0000256" key="1">
    <source>
        <dbReference type="SAM" id="Phobius"/>
    </source>
</evidence>
<keyword evidence="2" id="KW-0732">Signal</keyword>
<evidence type="ECO:0008006" key="5">
    <source>
        <dbReference type="Google" id="ProtNLM"/>
    </source>
</evidence>
<evidence type="ECO:0000256" key="2">
    <source>
        <dbReference type="SAM" id="SignalP"/>
    </source>
</evidence>
<dbReference type="AlphaFoldDB" id="A0A0L0CDH5"/>
<comment type="caution">
    <text evidence="3">The sequence shown here is derived from an EMBL/GenBank/DDBJ whole genome shotgun (WGS) entry which is preliminary data.</text>
</comment>
<gene>
    <name evidence="3" type="ORF">FF38_11520</name>
</gene>
<reference evidence="3 4" key="1">
    <citation type="journal article" date="2015" name="Nat. Commun.">
        <title>Lucilia cuprina genome unlocks parasitic fly biology to underpin future interventions.</title>
        <authorList>
            <person name="Anstead C.A."/>
            <person name="Korhonen P.K."/>
            <person name="Young N.D."/>
            <person name="Hall R.S."/>
            <person name="Jex A.R."/>
            <person name="Murali S.C."/>
            <person name="Hughes D.S."/>
            <person name="Lee S.F."/>
            <person name="Perry T."/>
            <person name="Stroehlein A.J."/>
            <person name="Ansell B.R."/>
            <person name="Breugelmans B."/>
            <person name="Hofmann A."/>
            <person name="Qu J."/>
            <person name="Dugan S."/>
            <person name="Lee S.L."/>
            <person name="Chao H."/>
            <person name="Dinh H."/>
            <person name="Han Y."/>
            <person name="Doddapaneni H.V."/>
            <person name="Worley K.C."/>
            <person name="Muzny D.M."/>
            <person name="Ioannidis P."/>
            <person name="Waterhouse R.M."/>
            <person name="Zdobnov E.M."/>
            <person name="James P.J."/>
            <person name="Bagnall N.H."/>
            <person name="Kotze A.C."/>
            <person name="Gibbs R.A."/>
            <person name="Richards S."/>
            <person name="Batterham P."/>
            <person name="Gasser R.B."/>
        </authorList>
    </citation>
    <scope>NUCLEOTIDE SEQUENCE [LARGE SCALE GENOMIC DNA]</scope>
    <source>
        <strain evidence="3 4">LS</strain>
        <tissue evidence="3">Full body</tissue>
    </source>
</reference>
<sequence>MKKETKLIRKDTTATISLAKTRLLLLALLLLPLLLAPAGKVENNDAPVGRVEEFVKLETPLIVFDFVLCDQRKGLRGIENARRIFLAAFVAAVEASLLAGIIITCGGGDALGNDLMFCAAVHSVSFSVLVMWVVVLFAVVIVVVVLAAVVISAIDFY</sequence>
<keyword evidence="1" id="KW-0472">Membrane</keyword>
<feature type="transmembrane region" description="Helical" evidence="1">
    <location>
        <begin position="124"/>
        <end position="154"/>
    </location>
</feature>
<name>A0A0L0CDH5_LUCCU</name>
<dbReference type="EMBL" id="JRES01000655">
    <property type="protein sequence ID" value="KNC29524.1"/>
    <property type="molecule type" value="Genomic_DNA"/>
</dbReference>
<keyword evidence="1" id="KW-0812">Transmembrane</keyword>
<evidence type="ECO:0000313" key="4">
    <source>
        <dbReference type="Proteomes" id="UP000037069"/>
    </source>
</evidence>
<feature type="transmembrane region" description="Helical" evidence="1">
    <location>
        <begin position="84"/>
        <end position="104"/>
    </location>
</feature>
<keyword evidence="4" id="KW-1185">Reference proteome</keyword>
<keyword evidence="1" id="KW-1133">Transmembrane helix</keyword>